<evidence type="ECO:0000313" key="5">
    <source>
        <dbReference type="Proteomes" id="UP000585474"/>
    </source>
</evidence>
<evidence type="ECO:0000313" key="4">
    <source>
        <dbReference type="EMBL" id="GFY83072.1"/>
    </source>
</evidence>
<dbReference type="SMART" id="SM00768">
    <property type="entry name" value="X8"/>
    <property type="match status" value="1"/>
</dbReference>
<evidence type="ECO:0000256" key="2">
    <source>
        <dbReference type="SAM" id="MobiDB-lite"/>
    </source>
</evidence>
<accession>A0A7J0E9T0</accession>
<protein>
    <recommendedName>
        <fullName evidence="3">X8 domain-containing protein</fullName>
    </recommendedName>
</protein>
<feature type="domain" description="X8" evidence="3">
    <location>
        <begin position="181"/>
        <end position="245"/>
    </location>
</feature>
<keyword evidence="5" id="KW-1185">Reference proteome</keyword>
<dbReference type="OrthoDB" id="421038at2759"/>
<name>A0A7J0E9T0_9ERIC</name>
<dbReference type="AlphaFoldDB" id="A0A7J0E9T0"/>
<dbReference type="Proteomes" id="UP000585474">
    <property type="component" value="Unassembled WGS sequence"/>
</dbReference>
<evidence type="ECO:0000259" key="3">
    <source>
        <dbReference type="SMART" id="SM00768"/>
    </source>
</evidence>
<dbReference type="GO" id="GO:0009506">
    <property type="term" value="C:plasmodesma"/>
    <property type="evidence" value="ECO:0007669"/>
    <property type="project" value="UniProtKB-ARBA"/>
</dbReference>
<evidence type="ECO:0000256" key="1">
    <source>
        <dbReference type="ARBA" id="ARBA00022729"/>
    </source>
</evidence>
<sequence>MWRGEGRGRKRSAWRAALESEEENGAGGREERGLRRRGRHVAELWRCLVGRRKGSSQELVEQLTLHDPYPVILQSLSHTGVSAAISVGSSQELVEQLTLHDPYPVILQSLSHTGVSAAISVGNQHLHERNCYSPDIVVAHASYAFNSYWQKNKRVGGACSFEAMLYSSMLNLVSTALSLLTLILEKLQEAMDYACGEGEADCEVIRPQGNCYSPDTVVAHASYWQKNKRVGGTCSFGGTAILINC</sequence>
<keyword evidence="1" id="KW-0732">Signal</keyword>
<dbReference type="Pfam" id="PF07983">
    <property type="entry name" value="X8"/>
    <property type="match status" value="2"/>
</dbReference>
<dbReference type="PANTHER" id="PTHR31044">
    <property type="entry name" value="BETA-1,3 GLUCANASE"/>
    <property type="match status" value="1"/>
</dbReference>
<feature type="region of interest" description="Disordered" evidence="2">
    <location>
        <begin position="1"/>
        <end position="33"/>
    </location>
</feature>
<organism evidence="4 5">
    <name type="scientific">Actinidia rufa</name>
    <dbReference type="NCBI Taxonomy" id="165716"/>
    <lineage>
        <taxon>Eukaryota</taxon>
        <taxon>Viridiplantae</taxon>
        <taxon>Streptophyta</taxon>
        <taxon>Embryophyta</taxon>
        <taxon>Tracheophyta</taxon>
        <taxon>Spermatophyta</taxon>
        <taxon>Magnoliopsida</taxon>
        <taxon>eudicotyledons</taxon>
        <taxon>Gunneridae</taxon>
        <taxon>Pentapetalae</taxon>
        <taxon>asterids</taxon>
        <taxon>Ericales</taxon>
        <taxon>Actinidiaceae</taxon>
        <taxon>Actinidia</taxon>
    </lineage>
</organism>
<comment type="caution">
    <text evidence="4">The sequence shown here is derived from an EMBL/GenBank/DDBJ whole genome shotgun (WGS) entry which is preliminary data.</text>
</comment>
<dbReference type="InterPro" id="IPR012946">
    <property type="entry name" value="X8"/>
</dbReference>
<dbReference type="PANTHER" id="PTHR31044:SF140">
    <property type="entry name" value="EXPRESSED PROTEIN"/>
    <property type="match status" value="1"/>
</dbReference>
<gene>
    <name evidence="4" type="ORF">Acr_02g0013120</name>
</gene>
<proteinExistence type="predicted"/>
<reference evidence="4 5" key="1">
    <citation type="submission" date="2019-07" db="EMBL/GenBank/DDBJ databases">
        <title>De Novo Assembly of kiwifruit Actinidia rufa.</title>
        <authorList>
            <person name="Sugita-Konishi S."/>
            <person name="Sato K."/>
            <person name="Mori E."/>
            <person name="Abe Y."/>
            <person name="Kisaki G."/>
            <person name="Hamano K."/>
            <person name="Suezawa K."/>
            <person name="Otani M."/>
            <person name="Fukuda T."/>
            <person name="Manabe T."/>
            <person name="Gomi K."/>
            <person name="Tabuchi M."/>
            <person name="Akimitsu K."/>
            <person name="Kataoka I."/>
        </authorList>
    </citation>
    <scope>NUCLEOTIDE SEQUENCE [LARGE SCALE GENOMIC DNA]</scope>
    <source>
        <strain evidence="5">cv. Fuchu</strain>
    </source>
</reference>
<dbReference type="EMBL" id="BJWL01000002">
    <property type="protein sequence ID" value="GFY83072.1"/>
    <property type="molecule type" value="Genomic_DNA"/>
</dbReference>
<dbReference type="InterPro" id="IPR044788">
    <property type="entry name" value="X8_dom_prot"/>
</dbReference>